<gene>
    <name evidence="7" type="ORF">HYH03_018884</name>
</gene>
<evidence type="ECO:0000313" key="7">
    <source>
        <dbReference type="EMBL" id="KAG2482166.1"/>
    </source>
</evidence>
<keyword evidence="8" id="KW-1185">Reference proteome</keyword>
<dbReference type="PROSITE" id="PS00138">
    <property type="entry name" value="SUBTILASE_SER"/>
    <property type="match status" value="1"/>
</dbReference>
<dbReference type="EMBL" id="JAEHOE010000252">
    <property type="protein sequence ID" value="KAG2482166.1"/>
    <property type="molecule type" value="Genomic_DNA"/>
</dbReference>
<evidence type="ECO:0000256" key="3">
    <source>
        <dbReference type="ARBA" id="ARBA00022801"/>
    </source>
</evidence>
<dbReference type="Gene3D" id="3.40.50.200">
    <property type="entry name" value="Peptidase S8/S53 domain"/>
    <property type="match status" value="1"/>
</dbReference>
<dbReference type="SUPFAM" id="SSF52743">
    <property type="entry name" value="Subtilisin-like"/>
    <property type="match status" value="1"/>
</dbReference>
<accession>A0A835XGY7</accession>
<evidence type="ECO:0000256" key="2">
    <source>
        <dbReference type="ARBA" id="ARBA00022670"/>
    </source>
</evidence>
<dbReference type="InterPro" id="IPR050131">
    <property type="entry name" value="Peptidase_S8_subtilisin-like"/>
</dbReference>
<dbReference type="InterPro" id="IPR036852">
    <property type="entry name" value="Peptidase_S8/S53_dom_sf"/>
</dbReference>
<keyword evidence="4 5" id="KW-0720">Serine protease</keyword>
<evidence type="ECO:0000256" key="5">
    <source>
        <dbReference type="PROSITE-ProRule" id="PRU01240"/>
    </source>
</evidence>
<dbReference type="GO" id="GO:0006508">
    <property type="term" value="P:proteolysis"/>
    <property type="evidence" value="ECO:0007669"/>
    <property type="project" value="UniProtKB-KW"/>
</dbReference>
<comment type="caution">
    <text evidence="7">The sequence shown here is derived from an EMBL/GenBank/DDBJ whole genome shotgun (WGS) entry which is preliminary data.</text>
</comment>
<feature type="domain" description="Peptidase S8/S53" evidence="6">
    <location>
        <begin position="255"/>
        <end position="486"/>
    </location>
</feature>
<proteinExistence type="inferred from homology"/>
<dbReference type="AlphaFoldDB" id="A0A835XGY7"/>
<feature type="active site" description="Charge relay system" evidence="5">
    <location>
        <position position="223"/>
    </location>
</feature>
<dbReference type="PANTHER" id="PTHR43806:SF11">
    <property type="entry name" value="CEREVISIN-RELATED"/>
    <property type="match status" value="1"/>
</dbReference>
<protein>
    <recommendedName>
        <fullName evidence="6">Peptidase S8/S53 domain-containing protein</fullName>
    </recommendedName>
</protein>
<dbReference type="InterPro" id="IPR023828">
    <property type="entry name" value="Peptidase_S8_Ser-AS"/>
</dbReference>
<dbReference type="InterPro" id="IPR000209">
    <property type="entry name" value="Peptidase_S8/S53_dom"/>
</dbReference>
<feature type="active site" description="Charge relay system" evidence="5">
    <location>
        <position position="188"/>
    </location>
</feature>
<dbReference type="PROSITE" id="PS51892">
    <property type="entry name" value="SUBTILASE"/>
    <property type="match status" value="1"/>
</dbReference>
<dbReference type="Pfam" id="PF00082">
    <property type="entry name" value="Peptidase_S8"/>
    <property type="match status" value="1"/>
</dbReference>
<dbReference type="GO" id="GO:0004252">
    <property type="term" value="F:serine-type endopeptidase activity"/>
    <property type="evidence" value="ECO:0007669"/>
    <property type="project" value="UniProtKB-UniRule"/>
</dbReference>
<comment type="similarity">
    <text evidence="1 5">Belongs to the peptidase S8 family.</text>
</comment>
<dbReference type="Proteomes" id="UP000612055">
    <property type="component" value="Unassembled WGS sequence"/>
</dbReference>
<organism evidence="7 8">
    <name type="scientific">Edaphochlamys debaryana</name>
    <dbReference type="NCBI Taxonomy" id="47281"/>
    <lineage>
        <taxon>Eukaryota</taxon>
        <taxon>Viridiplantae</taxon>
        <taxon>Chlorophyta</taxon>
        <taxon>core chlorophytes</taxon>
        <taxon>Chlorophyceae</taxon>
        <taxon>CS clade</taxon>
        <taxon>Chlamydomonadales</taxon>
        <taxon>Chlamydomonadales incertae sedis</taxon>
        <taxon>Edaphochlamys</taxon>
    </lineage>
</organism>
<name>A0A835XGY7_9CHLO</name>
<keyword evidence="2 5" id="KW-0645">Protease</keyword>
<dbReference type="OrthoDB" id="371436at2759"/>
<dbReference type="PANTHER" id="PTHR43806">
    <property type="entry name" value="PEPTIDASE S8"/>
    <property type="match status" value="1"/>
</dbReference>
<keyword evidence="3 5" id="KW-0378">Hydrolase</keyword>
<sequence>MMAFRPTHVAAAAAVVGLLLAFTALPCGVATRSLKQDGLGATYVLGFVGNAARVQLDGALKAVGCSLTFVSNEAGIAAATCDNGMTLSASTPGLSKLGVNVVAPDLEVAMADTRNGQLEAEPDSASEATSEAASVAASVADPGFFTGPIIGEPNDRFWPYQWGPRSIGAPAAWAQGINGKCARVAVVDGPFGTLGVDLEKKFDMSVTRSFAEIPFTANTNQPHGLWVSGVIGAEANNSRSVGILYAAERKDKGGAGADIINLSLGGLFDRSALRQDKTTGEARENLMQLMNRALAFANKNGVLVVAAAGNEFMDFNSQKSNYTSPCQNSNVICVAANAPVGICPGPCDPNNVFCLAPGGLNFAGANYSRLASYSNYGRAVDVTAPGGDYADFPKPCFFDDFIATTAPNGGTSWVSGTSFSAPHVSALAALYIQKAAMDKGVLESELCNPNRVKTFVSPAQIKTAIMRGAVLPPGNAGEMRRIFGAGIINVPRTLGL</sequence>
<reference evidence="7" key="1">
    <citation type="journal article" date="2020" name="bioRxiv">
        <title>Comparative genomics of Chlamydomonas.</title>
        <authorList>
            <person name="Craig R.J."/>
            <person name="Hasan A.R."/>
            <person name="Ness R.W."/>
            <person name="Keightley P.D."/>
        </authorList>
    </citation>
    <scope>NUCLEOTIDE SEQUENCE</scope>
    <source>
        <strain evidence="7">CCAP 11/70</strain>
    </source>
</reference>
<evidence type="ECO:0000256" key="1">
    <source>
        <dbReference type="ARBA" id="ARBA00011073"/>
    </source>
</evidence>
<dbReference type="InterPro" id="IPR015500">
    <property type="entry name" value="Peptidase_S8_subtilisin-rel"/>
</dbReference>
<evidence type="ECO:0000256" key="4">
    <source>
        <dbReference type="ARBA" id="ARBA00022825"/>
    </source>
</evidence>
<evidence type="ECO:0000259" key="6">
    <source>
        <dbReference type="Pfam" id="PF00082"/>
    </source>
</evidence>
<feature type="active site" description="Charge relay system" evidence="5">
    <location>
        <position position="418"/>
    </location>
</feature>
<evidence type="ECO:0000313" key="8">
    <source>
        <dbReference type="Proteomes" id="UP000612055"/>
    </source>
</evidence>
<dbReference type="PRINTS" id="PR00723">
    <property type="entry name" value="SUBTILISIN"/>
</dbReference>